<protein>
    <recommendedName>
        <fullName evidence="1">Retrovirus-related Pol polyprotein from transposon TNT 1-94-like beta-barrel domain-containing protein</fullName>
    </recommendedName>
</protein>
<feature type="non-terminal residue" evidence="2">
    <location>
        <position position="50"/>
    </location>
</feature>
<dbReference type="InterPro" id="IPR054722">
    <property type="entry name" value="PolX-like_BBD"/>
</dbReference>
<comment type="caution">
    <text evidence="2">The sequence shown here is derived from an EMBL/GenBank/DDBJ whole genome shotgun (WGS) entry which is preliminary data.</text>
</comment>
<gene>
    <name evidence="2" type="ORF">EV421DRAFT_1689728</name>
</gene>
<dbReference type="Proteomes" id="UP001175226">
    <property type="component" value="Unassembled WGS sequence"/>
</dbReference>
<sequence length="50" mass="5590">LYDSGCSQHLTPFQDQFETYQKILPKTFKAANKQTFSAVGQGDVLVEVPN</sequence>
<organism evidence="2 3">
    <name type="scientific">Armillaria borealis</name>
    <dbReference type="NCBI Taxonomy" id="47425"/>
    <lineage>
        <taxon>Eukaryota</taxon>
        <taxon>Fungi</taxon>
        <taxon>Dikarya</taxon>
        <taxon>Basidiomycota</taxon>
        <taxon>Agaricomycotina</taxon>
        <taxon>Agaricomycetes</taxon>
        <taxon>Agaricomycetidae</taxon>
        <taxon>Agaricales</taxon>
        <taxon>Marasmiineae</taxon>
        <taxon>Physalacriaceae</taxon>
        <taxon>Armillaria</taxon>
    </lineage>
</organism>
<dbReference type="Pfam" id="PF22936">
    <property type="entry name" value="Pol_BBD"/>
    <property type="match status" value="1"/>
</dbReference>
<proteinExistence type="predicted"/>
<feature type="domain" description="Retrovirus-related Pol polyprotein from transposon TNT 1-94-like beta-barrel" evidence="1">
    <location>
        <begin position="2"/>
        <end position="48"/>
    </location>
</feature>
<dbReference type="EMBL" id="JAUEPT010000597">
    <property type="protein sequence ID" value="KAK0421509.1"/>
    <property type="molecule type" value="Genomic_DNA"/>
</dbReference>
<evidence type="ECO:0000313" key="2">
    <source>
        <dbReference type="EMBL" id="KAK0421509.1"/>
    </source>
</evidence>
<evidence type="ECO:0000259" key="1">
    <source>
        <dbReference type="Pfam" id="PF22936"/>
    </source>
</evidence>
<accession>A0AA39IED6</accession>
<keyword evidence="3" id="KW-1185">Reference proteome</keyword>
<evidence type="ECO:0000313" key="3">
    <source>
        <dbReference type="Proteomes" id="UP001175226"/>
    </source>
</evidence>
<feature type="non-terminal residue" evidence="2">
    <location>
        <position position="1"/>
    </location>
</feature>
<name>A0AA39IED6_9AGAR</name>
<dbReference type="AlphaFoldDB" id="A0AA39IED6"/>
<reference evidence="2" key="1">
    <citation type="submission" date="2023-06" db="EMBL/GenBank/DDBJ databases">
        <authorList>
            <consortium name="Lawrence Berkeley National Laboratory"/>
            <person name="Ahrendt S."/>
            <person name="Sahu N."/>
            <person name="Indic B."/>
            <person name="Wong-Bajracharya J."/>
            <person name="Merenyi Z."/>
            <person name="Ke H.-M."/>
            <person name="Monk M."/>
            <person name="Kocsube S."/>
            <person name="Drula E."/>
            <person name="Lipzen A."/>
            <person name="Balint B."/>
            <person name="Henrissat B."/>
            <person name="Andreopoulos B."/>
            <person name="Martin F.M."/>
            <person name="Harder C.B."/>
            <person name="Rigling D."/>
            <person name="Ford K.L."/>
            <person name="Foster G.D."/>
            <person name="Pangilinan J."/>
            <person name="Papanicolaou A."/>
            <person name="Barry K."/>
            <person name="LaButti K."/>
            <person name="Viragh M."/>
            <person name="Koriabine M."/>
            <person name="Yan M."/>
            <person name="Riley R."/>
            <person name="Champramary S."/>
            <person name="Plett K.L."/>
            <person name="Tsai I.J."/>
            <person name="Slot J."/>
            <person name="Sipos G."/>
            <person name="Plett J."/>
            <person name="Nagy L.G."/>
            <person name="Grigoriev I.V."/>
        </authorList>
    </citation>
    <scope>NUCLEOTIDE SEQUENCE</scope>
    <source>
        <strain evidence="2">FPL87.14</strain>
    </source>
</reference>